<keyword evidence="2" id="KW-1185">Reference proteome</keyword>
<name>A0A160KVG5_9MICO</name>
<dbReference type="PATRIC" id="fig|33888.3.peg.2870"/>
<accession>A0A160KVG5</accession>
<dbReference type="EMBL" id="CP015515">
    <property type="protein sequence ID" value="AND17679.1"/>
    <property type="molecule type" value="Genomic_DNA"/>
</dbReference>
<dbReference type="AlphaFoldDB" id="A0A160KVG5"/>
<dbReference type="OrthoDB" id="8455253at2"/>
<protein>
    <submittedName>
        <fullName evidence="1">Uncharacterized protein</fullName>
    </submittedName>
</protein>
<gene>
    <name evidence="1" type="ORF">A6122_2565</name>
</gene>
<dbReference type="Proteomes" id="UP000077071">
    <property type="component" value="Chromosome"/>
</dbReference>
<dbReference type="STRING" id="33888.A6122_2565"/>
<proteinExistence type="predicted"/>
<organism evidence="1 2">
    <name type="scientific">Rathayibacter tritici</name>
    <dbReference type="NCBI Taxonomy" id="33888"/>
    <lineage>
        <taxon>Bacteria</taxon>
        <taxon>Bacillati</taxon>
        <taxon>Actinomycetota</taxon>
        <taxon>Actinomycetes</taxon>
        <taxon>Micrococcales</taxon>
        <taxon>Microbacteriaceae</taxon>
        <taxon>Rathayibacter</taxon>
    </lineage>
</organism>
<evidence type="ECO:0000313" key="2">
    <source>
        <dbReference type="Proteomes" id="UP000077071"/>
    </source>
</evidence>
<reference evidence="1 2" key="1">
    <citation type="submission" date="2016-05" db="EMBL/GenBank/DDBJ databases">
        <title>Complete genome sequence of Rathayibacter tritici NCPPB 1953.</title>
        <authorList>
            <person name="Park J."/>
            <person name="Lee H.-H."/>
            <person name="Lee S.-W."/>
            <person name="Seo Y.-S."/>
        </authorList>
    </citation>
    <scope>NUCLEOTIDE SEQUENCE [LARGE SCALE GENOMIC DNA]</scope>
    <source>
        <strain evidence="1 2">NCPPB 1953</strain>
    </source>
</reference>
<sequence>MTYIRILPKNETSQARMTEARDAVMDLLFAAAKEILQIPDNDIIVELNRSTTISFNRSAVQAAVAPDVVLTFATSDHHLRPLFPALCDRVVSDWNDLFEDVGLEVWVSLIDASGTTIEV</sequence>
<dbReference type="KEGG" id="rtn:A6122_2565"/>
<dbReference type="RefSeq" id="WP_068255872.1">
    <property type="nucleotide sequence ID" value="NZ_CP015515.1"/>
</dbReference>
<evidence type="ECO:0000313" key="1">
    <source>
        <dbReference type="EMBL" id="AND17679.1"/>
    </source>
</evidence>